<comment type="caution">
    <text evidence="6">The sequence shown here is derived from an EMBL/GenBank/DDBJ whole genome shotgun (WGS) entry which is preliminary data.</text>
</comment>
<comment type="cofactor">
    <cofactor evidence="5">
        <name>Zn(2+)</name>
        <dbReference type="ChEBI" id="CHEBI:29105"/>
    </cofactor>
    <text evidence="5">Binds 1 zinc ion per subunit.</text>
</comment>
<evidence type="ECO:0000256" key="5">
    <source>
        <dbReference type="RuleBase" id="RU000671"/>
    </source>
</evidence>
<dbReference type="GO" id="GO:0008270">
    <property type="term" value="F:zinc ion binding"/>
    <property type="evidence" value="ECO:0007669"/>
    <property type="project" value="UniProtKB-KW"/>
</dbReference>
<dbReference type="SUPFAM" id="SSF57829">
    <property type="entry name" value="Zn-binding ribosomal proteins"/>
    <property type="match status" value="1"/>
</dbReference>
<dbReference type="InterPro" id="IPR000592">
    <property type="entry name" value="Ribosomal_eS27"/>
</dbReference>
<keyword evidence="2 5" id="KW-0862">Zinc</keyword>
<dbReference type="AlphaFoldDB" id="A0A9P6ITM3"/>
<name>A0A9P6ITM3_MORAP</name>
<keyword evidence="3 5" id="KW-0689">Ribosomal protein</keyword>
<dbReference type="Proteomes" id="UP000738359">
    <property type="component" value="Unassembled WGS sequence"/>
</dbReference>
<proteinExistence type="inferred from homology"/>
<dbReference type="Pfam" id="PF01667">
    <property type="entry name" value="Ribosomal_S27e"/>
    <property type="match status" value="1"/>
</dbReference>
<dbReference type="EMBL" id="JAAAHY010001683">
    <property type="protein sequence ID" value="KAF9947345.1"/>
    <property type="molecule type" value="Genomic_DNA"/>
</dbReference>
<protein>
    <recommendedName>
        <fullName evidence="5">40S ribosomal protein S27</fullName>
    </recommendedName>
</protein>
<dbReference type="PROSITE" id="PS01168">
    <property type="entry name" value="RIBOSOMAL_S27E"/>
    <property type="match status" value="1"/>
</dbReference>
<keyword evidence="5" id="KW-0863">Zinc-finger</keyword>
<dbReference type="PANTHER" id="PTHR11594">
    <property type="entry name" value="40S RIBOSOMAL PROTEIN S27"/>
    <property type="match status" value="1"/>
</dbReference>
<dbReference type="GO" id="GO:0003735">
    <property type="term" value="F:structural constituent of ribosome"/>
    <property type="evidence" value="ECO:0007669"/>
    <property type="project" value="InterPro"/>
</dbReference>
<comment type="similarity">
    <text evidence="1 5">Belongs to the eukaryotic ribosomal protein eS27 family.</text>
</comment>
<dbReference type="OrthoDB" id="5567124at2759"/>
<organism evidence="6 7">
    <name type="scientific">Mortierella alpina</name>
    <name type="common">Oleaginous fungus</name>
    <name type="synonym">Mortierella renispora</name>
    <dbReference type="NCBI Taxonomy" id="64518"/>
    <lineage>
        <taxon>Eukaryota</taxon>
        <taxon>Fungi</taxon>
        <taxon>Fungi incertae sedis</taxon>
        <taxon>Mucoromycota</taxon>
        <taxon>Mortierellomycotina</taxon>
        <taxon>Mortierellomycetes</taxon>
        <taxon>Mortierellales</taxon>
        <taxon>Mortierellaceae</taxon>
        <taxon>Mortierella</taxon>
    </lineage>
</organism>
<evidence type="ECO:0000313" key="6">
    <source>
        <dbReference type="EMBL" id="KAF9947345.1"/>
    </source>
</evidence>
<evidence type="ECO:0000256" key="4">
    <source>
        <dbReference type="ARBA" id="ARBA00023274"/>
    </source>
</evidence>
<keyword evidence="4 5" id="KW-0687">Ribonucleoprotein</keyword>
<keyword evidence="5" id="KW-0479">Metal-binding</keyword>
<dbReference type="GO" id="GO:0006412">
    <property type="term" value="P:translation"/>
    <property type="evidence" value="ECO:0007669"/>
    <property type="project" value="InterPro"/>
</dbReference>
<dbReference type="FunFam" id="2.20.25.100:FF:000001">
    <property type="entry name" value="40S ribosomal protein S27"/>
    <property type="match status" value="1"/>
</dbReference>
<dbReference type="InterPro" id="IPR011332">
    <property type="entry name" value="Ribosomal_zn-bd"/>
</dbReference>
<evidence type="ECO:0000313" key="7">
    <source>
        <dbReference type="Proteomes" id="UP000738359"/>
    </source>
</evidence>
<gene>
    <name evidence="6" type="primary">RPS27_2</name>
    <name evidence="6" type="ORF">BGZ70_002725</name>
</gene>
<dbReference type="GO" id="GO:1990904">
    <property type="term" value="C:ribonucleoprotein complex"/>
    <property type="evidence" value="ECO:0007669"/>
    <property type="project" value="UniProtKB-KW"/>
</dbReference>
<keyword evidence="7" id="KW-1185">Reference proteome</keyword>
<dbReference type="InterPro" id="IPR023407">
    <property type="entry name" value="Ribosomal_eS27_Zn-bd_dom_sf"/>
</dbReference>
<sequence length="84" mass="9058">MALAVDILNPSAANQARTHKLKRIVQSPNSFYMDVKCAGCQTITTLFSHADTVVTCPKCSMVLAQPTGGKAKLSEGVSYRKKTQ</sequence>
<evidence type="ECO:0000256" key="3">
    <source>
        <dbReference type="ARBA" id="ARBA00022980"/>
    </source>
</evidence>
<dbReference type="GO" id="GO:0005840">
    <property type="term" value="C:ribosome"/>
    <property type="evidence" value="ECO:0007669"/>
    <property type="project" value="UniProtKB-KW"/>
</dbReference>
<evidence type="ECO:0000256" key="1">
    <source>
        <dbReference type="ARBA" id="ARBA00010919"/>
    </source>
</evidence>
<accession>A0A9P6ITM3</accession>
<reference evidence="6" key="1">
    <citation type="journal article" date="2020" name="Fungal Divers.">
        <title>Resolving the Mortierellaceae phylogeny through synthesis of multi-gene phylogenetics and phylogenomics.</title>
        <authorList>
            <person name="Vandepol N."/>
            <person name="Liber J."/>
            <person name="Desiro A."/>
            <person name="Na H."/>
            <person name="Kennedy M."/>
            <person name="Barry K."/>
            <person name="Grigoriev I.V."/>
            <person name="Miller A.N."/>
            <person name="O'Donnell K."/>
            <person name="Stajich J.E."/>
            <person name="Bonito G."/>
        </authorList>
    </citation>
    <scope>NUCLEOTIDE SEQUENCE</scope>
    <source>
        <strain evidence="6">CK1249</strain>
    </source>
</reference>
<dbReference type="Gene3D" id="2.20.25.100">
    <property type="entry name" value="Zn-binding ribosomal proteins"/>
    <property type="match status" value="1"/>
</dbReference>
<evidence type="ECO:0000256" key="2">
    <source>
        <dbReference type="ARBA" id="ARBA00022833"/>
    </source>
</evidence>
<dbReference type="HAMAP" id="MF_00371">
    <property type="entry name" value="Ribosomal_eS27"/>
    <property type="match status" value="1"/>
</dbReference>